<dbReference type="GO" id="GO:0005524">
    <property type="term" value="F:ATP binding"/>
    <property type="evidence" value="ECO:0007669"/>
    <property type="project" value="UniProtKB-KW"/>
</dbReference>
<dbReference type="PANTHER" id="PTHR43553:SF27">
    <property type="entry name" value="ENERGY-COUPLING FACTOR TRANSPORTER ATP-BINDING PROTEIN ECFA2"/>
    <property type="match status" value="1"/>
</dbReference>
<evidence type="ECO:0000256" key="1">
    <source>
        <dbReference type="ARBA" id="ARBA00004202"/>
    </source>
</evidence>
<dbReference type="SUPFAM" id="SSF52540">
    <property type="entry name" value="P-loop containing nucleoside triphosphate hydrolases"/>
    <property type="match status" value="2"/>
</dbReference>
<evidence type="ECO:0000256" key="2">
    <source>
        <dbReference type="ARBA" id="ARBA00005417"/>
    </source>
</evidence>
<dbReference type="Proteomes" id="UP000245080">
    <property type="component" value="Unassembled WGS sequence"/>
</dbReference>
<keyword evidence="5" id="KW-0547">Nucleotide-binding</keyword>
<evidence type="ECO:0000313" key="11">
    <source>
        <dbReference type="Proteomes" id="UP000245080"/>
    </source>
</evidence>
<accession>A0A2V1N0I9</accession>
<proteinExistence type="inferred from homology"/>
<dbReference type="InterPro" id="IPR003439">
    <property type="entry name" value="ABC_transporter-like_ATP-bd"/>
</dbReference>
<keyword evidence="8" id="KW-0472">Membrane</keyword>
<evidence type="ECO:0000256" key="4">
    <source>
        <dbReference type="ARBA" id="ARBA00022475"/>
    </source>
</evidence>
<dbReference type="PROSITE" id="PS00211">
    <property type="entry name" value="ABC_TRANSPORTER_1"/>
    <property type="match status" value="1"/>
</dbReference>
<evidence type="ECO:0000256" key="3">
    <source>
        <dbReference type="ARBA" id="ARBA00022448"/>
    </source>
</evidence>
<dbReference type="PANTHER" id="PTHR43553">
    <property type="entry name" value="HEAVY METAL TRANSPORTER"/>
    <property type="match status" value="1"/>
</dbReference>
<comment type="similarity">
    <text evidence="2">Belongs to the ABC transporter superfamily.</text>
</comment>
<dbReference type="GO" id="GO:0042626">
    <property type="term" value="F:ATPase-coupled transmembrane transporter activity"/>
    <property type="evidence" value="ECO:0007669"/>
    <property type="project" value="TreeGrafter"/>
</dbReference>
<dbReference type="EMBL" id="QCXQ01000002">
    <property type="protein sequence ID" value="PWG00582.1"/>
    <property type="molecule type" value="Genomic_DNA"/>
</dbReference>
<organism evidence="10 11">
    <name type="scientific">Levilactobacillus bambusae</name>
    <dbReference type="NCBI Taxonomy" id="2024736"/>
    <lineage>
        <taxon>Bacteria</taxon>
        <taxon>Bacillati</taxon>
        <taxon>Bacillota</taxon>
        <taxon>Bacilli</taxon>
        <taxon>Lactobacillales</taxon>
        <taxon>Lactobacillaceae</taxon>
        <taxon>Levilactobacillus</taxon>
    </lineage>
</organism>
<dbReference type="PROSITE" id="PS50893">
    <property type="entry name" value="ABC_TRANSPORTER_2"/>
    <property type="match status" value="2"/>
</dbReference>
<dbReference type="RefSeq" id="WP_109250526.1">
    <property type="nucleotide sequence ID" value="NZ_QCXQ01000002.1"/>
</dbReference>
<dbReference type="InterPro" id="IPR050095">
    <property type="entry name" value="ECF_ABC_transporter_ATP-bd"/>
</dbReference>
<comment type="subcellular location">
    <subcellularLocation>
        <location evidence="1">Cell membrane</location>
        <topology evidence="1">Peripheral membrane protein</topology>
    </subcellularLocation>
</comment>
<dbReference type="InterPro" id="IPR017871">
    <property type="entry name" value="ABC_transporter-like_CS"/>
</dbReference>
<dbReference type="InterPro" id="IPR003593">
    <property type="entry name" value="AAA+_ATPase"/>
</dbReference>
<keyword evidence="7" id="KW-1278">Translocase</keyword>
<dbReference type="Gene3D" id="3.40.50.300">
    <property type="entry name" value="P-loop containing nucleotide triphosphate hydrolases"/>
    <property type="match status" value="2"/>
</dbReference>
<dbReference type="OrthoDB" id="501320at2"/>
<dbReference type="AlphaFoldDB" id="A0A2V1N0I9"/>
<evidence type="ECO:0000313" key="10">
    <source>
        <dbReference type="EMBL" id="PWG00582.1"/>
    </source>
</evidence>
<sequence length="472" mass="52824">MVNVTVHDFTFQYDHAPRPTLNHVNVTFPDHRFSLLSGPSGTGKSTLLKSIAGLYPEFSGHQLSGTITLGEHAVSDIAASQRSSLVTLLFQDPNQQFAMDTVEHELVFALENLQVPANEINDRLDKALAFIGISQLKHRTLTQLSGGEKQKVALAIIVAMNSQVILLDEPFASVDPEARHSLLLNLKRLVNQGKTVILADHDLTEYETIADNVFALDSASRQIKELDRDERYQLFQPFTRPLSQQFSLPQQQPEMMSVQDLKLVQNGRLLLGPSTFALMAHRATLITGANGTGKSTFFSALTRLTNYTGLITYQQKNIQKIRRSRYATTVNLMFQDAETQFVNVTVNEELALSIKHSQTNFYTQHRIDSMLADLNLTEHRNQVLYSLSEGQKKKVQLVCMLIMGAPVLLLDEPFKGLDYQSLQVVAQLLKSAMTELGQTLIVISHQLNGLDGLFNYHLQLRDGQFSYQEALG</sequence>
<keyword evidence="6 10" id="KW-0067">ATP-binding</keyword>
<dbReference type="CDD" id="cd03225">
    <property type="entry name" value="ABC_cobalt_CbiO_domain1"/>
    <property type="match status" value="2"/>
</dbReference>
<protein>
    <submittedName>
        <fullName evidence="10">ABC transporter ATP-binding protein</fullName>
    </submittedName>
</protein>
<keyword evidence="3" id="KW-0813">Transport</keyword>
<name>A0A2V1N0I9_9LACO</name>
<evidence type="ECO:0000256" key="8">
    <source>
        <dbReference type="ARBA" id="ARBA00023136"/>
    </source>
</evidence>
<dbReference type="GO" id="GO:0043190">
    <property type="term" value="C:ATP-binding cassette (ABC) transporter complex"/>
    <property type="evidence" value="ECO:0007669"/>
    <property type="project" value="TreeGrafter"/>
</dbReference>
<evidence type="ECO:0000256" key="5">
    <source>
        <dbReference type="ARBA" id="ARBA00022741"/>
    </source>
</evidence>
<evidence type="ECO:0000259" key="9">
    <source>
        <dbReference type="PROSITE" id="PS50893"/>
    </source>
</evidence>
<evidence type="ECO:0000256" key="6">
    <source>
        <dbReference type="ARBA" id="ARBA00022840"/>
    </source>
</evidence>
<gene>
    <name evidence="10" type="ORF">DCM90_03840</name>
</gene>
<dbReference type="Pfam" id="PF00005">
    <property type="entry name" value="ABC_tran"/>
    <property type="match status" value="2"/>
</dbReference>
<feature type="domain" description="ABC transporter" evidence="9">
    <location>
        <begin position="4"/>
        <end position="243"/>
    </location>
</feature>
<reference evidence="10 11" key="1">
    <citation type="journal article" date="2018" name="Int. J. Syst. Evol. Microbiol.">
        <title>Lactobacillus bambusae sp. nov., isolated from a traditional fermented Ma-bamboo shoots of Taiwan.</title>
        <authorList>
            <person name="Wang L.-T."/>
        </authorList>
    </citation>
    <scope>NUCLEOTIDE SEQUENCE [LARGE SCALE GENOMIC DNA]</scope>
    <source>
        <strain evidence="10 11">BS-W1</strain>
    </source>
</reference>
<dbReference type="InterPro" id="IPR015856">
    <property type="entry name" value="ABC_transpr_CbiO/EcfA_su"/>
</dbReference>
<dbReference type="GO" id="GO:0016887">
    <property type="term" value="F:ATP hydrolysis activity"/>
    <property type="evidence" value="ECO:0007669"/>
    <property type="project" value="InterPro"/>
</dbReference>
<dbReference type="SMART" id="SM00382">
    <property type="entry name" value="AAA"/>
    <property type="match status" value="2"/>
</dbReference>
<keyword evidence="4" id="KW-1003">Cell membrane</keyword>
<feature type="domain" description="ABC transporter" evidence="9">
    <location>
        <begin position="256"/>
        <end position="471"/>
    </location>
</feature>
<keyword evidence="11" id="KW-1185">Reference proteome</keyword>
<comment type="caution">
    <text evidence="10">The sequence shown here is derived from an EMBL/GenBank/DDBJ whole genome shotgun (WGS) entry which is preliminary data.</text>
</comment>
<dbReference type="InterPro" id="IPR027417">
    <property type="entry name" value="P-loop_NTPase"/>
</dbReference>
<evidence type="ECO:0000256" key="7">
    <source>
        <dbReference type="ARBA" id="ARBA00022967"/>
    </source>
</evidence>